<evidence type="ECO:0000313" key="1">
    <source>
        <dbReference type="EMBL" id="XPM62975.1"/>
    </source>
</evidence>
<proteinExistence type="predicted"/>
<name>A0ACD5GQ52_9CYAN</name>
<gene>
    <name evidence="1" type="ORF">BH720_026260</name>
</gene>
<protein>
    <submittedName>
        <fullName evidence="1">Uncharacterized protein</fullName>
    </submittedName>
</protein>
<evidence type="ECO:0000313" key="2">
    <source>
        <dbReference type="Proteomes" id="UP000095472"/>
    </source>
</evidence>
<reference evidence="1 2" key="1">
    <citation type="journal article" date="2016" name="Genome Announc.">
        <title>Draft Genome Sequence of the Thermotolerant Cyanobacterium Desertifilum sp. IPPAS B-1220.</title>
        <authorList>
            <person name="Mironov K.S."/>
            <person name="Sinetova M.A."/>
            <person name="Bolatkhan K."/>
            <person name="Zayadan B.K."/>
            <person name="Ustinova V.V."/>
            <person name="Kupriyanova E.V."/>
            <person name="Skrypnik A.N."/>
            <person name="Gogoleva N.E."/>
            <person name="Gogolev Y.V."/>
            <person name="Los D.A."/>
        </authorList>
    </citation>
    <scope>NUCLEOTIDE SEQUENCE [LARGE SCALE GENOMIC DNA]</scope>
    <source>
        <strain evidence="1 2">IPPAS B-1220</strain>
    </source>
</reference>
<accession>A0ACD5GQ52</accession>
<keyword evidence="2" id="KW-1185">Reference proteome</keyword>
<organism evidence="1 2">
    <name type="scientific">Desertifilum tharense IPPAS B-1220</name>
    <dbReference type="NCBI Taxonomy" id="1781255"/>
    <lineage>
        <taxon>Bacteria</taxon>
        <taxon>Bacillati</taxon>
        <taxon>Cyanobacteriota</taxon>
        <taxon>Cyanophyceae</taxon>
        <taxon>Desertifilales</taxon>
        <taxon>Desertifilaceae</taxon>
        <taxon>Desertifilum</taxon>
    </lineage>
</organism>
<sequence length="49" mass="5848">MLKVLCWLLLGFVPQPNLHDLRLWRSERAIALFAILEKTNRDRSYDSFT</sequence>
<dbReference type="EMBL" id="CP182909">
    <property type="protein sequence ID" value="XPM62975.1"/>
    <property type="molecule type" value="Genomic_DNA"/>
</dbReference>
<dbReference type="Proteomes" id="UP000095472">
    <property type="component" value="Chromosome"/>
</dbReference>